<comment type="caution">
    <text evidence="1">The sequence shown here is derived from an EMBL/GenBank/DDBJ whole genome shotgun (WGS) entry which is preliminary data.</text>
</comment>
<protein>
    <submittedName>
        <fullName evidence="1">Transposase</fullName>
    </submittedName>
</protein>
<dbReference type="EMBL" id="AOJE01000043">
    <property type="protein sequence ID" value="ELZ39031.1"/>
    <property type="molecule type" value="Genomic_DNA"/>
</dbReference>
<gene>
    <name evidence="1" type="ORF">C471_08665</name>
</gene>
<dbReference type="PANTHER" id="PTHR39967">
    <property type="match status" value="1"/>
</dbReference>
<organism evidence="1 2">
    <name type="scientific">Halorubrum saccharovorum DSM 1137</name>
    <dbReference type="NCBI Taxonomy" id="1227484"/>
    <lineage>
        <taxon>Archaea</taxon>
        <taxon>Methanobacteriati</taxon>
        <taxon>Methanobacteriota</taxon>
        <taxon>Stenosarchaea group</taxon>
        <taxon>Halobacteria</taxon>
        <taxon>Halobacteriales</taxon>
        <taxon>Haloferacaceae</taxon>
        <taxon>Halorubrum</taxon>
    </lineage>
</organism>
<dbReference type="AlphaFoldDB" id="M0DU85"/>
<accession>M0DU85</accession>
<reference evidence="1 2" key="1">
    <citation type="journal article" date="2014" name="PLoS Genet.">
        <title>Phylogenetically driven sequencing of extremely halophilic archaea reveals strategies for static and dynamic osmo-response.</title>
        <authorList>
            <person name="Becker E.A."/>
            <person name="Seitzer P.M."/>
            <person name="Tritt A."/>
            <person name="Larsen D."/>
            <person name="Krusor M."/>
            <person name="Yao A.I."/>
            <person name="Wu D."/>
            <person name="Madern D."/>
            <person name="Eisen J.A."/>
            <person name="Darling A.E."/>
            <person name="Facciotti M.T."/>
        </authorList>
    </citation>
    <scope>NUCLEOTIDE SEQUENCE [LARGE SCALE GENOMIC DNA]</scope>
    <source>
        <strain evidence="1 2">DSM 1137</strain>
    </source>
</reference>
<proteinExistence type="predicted"/>
<evidence type="ECO:0000313" key="2">
    <source>
        <dbReference type="Proteomes" id="UP000011514"/>
    </source>
</evidence>
<dbReference type="Proteomes" id="UP000011514">
    <property type="component" value="Unassembled WGS sequence"/>
</dbReference>
<evidence type="ECO:0000313" key="1">
    <source>
        <dbReference type="EMBL" id="ELZ39031.1"/>
    </source>
</evidence>
<name>M0DU85_9EURY</name>
<dbReference type="eggNOG" id="arCOG02134">
    <property type="taxonomic scope" value="Archaea"/>
</dbReference>
<keyword evidence="2" id="KW-1185">Reference proteome</keyword>
<dbReference type="PANTHER" id="PTHR39967:SF1">
    <property type="entry name" value="ISH14-TYPE TRANSPOSASE HSIRS44"/>
    <property type="match status" value="1"/>
</dbReference>
<sequence>MSLREVSKYIDKYGIDRSHVAIHNWVQKADLQPADGESPDRIAVDQKPIRIHDEQYWLYAAVDPQTNRILHSRLFPTYTIPIARGLLTELAEKYDGEDAPFSSMTQTI</sequence>